<feature type="region of interest" description="Disordered" evidence="1">
    <location>
        <begin position="1"/>
        <end position="23"/>
    </location>
</feature>
<proteinExistence type="predicted"/>
<accession>A0ABV8L5Q9</accession>
<gene>
    <name evidence="2" type="ORF">ACFOW8_11190</name>
</gene>
<comment type="caution">
    <text evidence="2">The sequence shown here is derived from an EMBL/GenBank/DDBJ whole genome shotgun (WGS) entry which is preliminary data.</text>
</comment>
<organism evidence="2 3">
    <name type="scientific">Nocardia rhizosphaerae</name>
    <dbReference type="NCBI Taxonomy" id="1691571"/>
    <lineage>
        <taxon>Bacteria</taxon>
        <taxon>Bacillati</taxon>
        <taxon>Actinomycetota</taxon>
        <taxon>Actinomycetes</taxon>
        <taxon>Mycobacteriales</taxon>
        <taxon>Nocardiaceae</taxon>
        <taxon>Nocardia</taxon>
    </lineage>
</organism>
<dbReference type="EMBL" id="JBHSBA010000005">
    <property type="protein sequence ID" value="MFC4125493.1"/>
    <property type="molecule type" value="Genomic_DNA"/>
</dbReference>
<evidence type="ECO:0000313" key="2">
    <source>
        <dbReference type="EMBL" id="MFC4125493.1"/>
    </source>
</evidence>
<dbReference type="Proteomes" id="UP001595767">
    <property type="component" value="Unassembled WGS sequence"/>
</dbReference>
<name>A0ABV8L5Q9_9NOCA</name>
<feature type="compositionally biased region" description="Pro residues" evidence="1">
    <location>
        <begin position="1"/>
        <end position="12"/>
    </location>
</feature>
<feature type="region of interest" description="Disordered" evidence="1">
    <location>
        <begin position="207"/>
        <end position="239"/>
    </location>
</feature>
<dbReference type="RefSeq" id="WP_378549644.1">
    <property type="nucleotide sequence ID" value="NZ_JBHSBA010000005.1"/>
</dbReference>
<protein>
    <submittedName>
        <fullName evidence="2">Uncharacterized protein</fullName>
    </submittedName>
</protein>
<evidence type="ECO:0000313" key="3">
    <source>
        <dbReference type="Proteomes" id="UP001595767"/>
    </source>
</evidence>
<evidence type="ECO:0000256" key="1">
    <source>
        <dbReference type="SAM" id="MobiDB-lite"/>
    </source>
</evidence>
<reference evidence="3" key="1">
    <citation type="journal article" date="2019" name="Int. J. Syst. Evol. Microbiol.">
        <title>The Global Catalogue of Microorganisms (GCM) 10K type strain sequencing project: providing services to taxonomists for standard genome sequencing and annotation.</title>
        <authorList>
            <consortium name="The Broad Institute Genomics Platform"/>
            <consortium name="The Broad Institute Genome Sequencing Center for Infectious Disease"/>
            <person name="Wu L."/>
            <person name="Ma J."/>
        </authorList>
    </citation>
    <scope>NUCLEOTIDE SEQUENCE [LARGE SCALE GENOMIC DNA]</scope>
    <source>
        <strain evidence="3">CGMCC 4.7204</strain>
    </source>
</reference>
<sequence length="239" mass="25382">MAPQIPPMPTPPETDAGAGGHGSQPIYSRADDLAFFTVALRAQVVADAAGLTHAASGMRHYLSNSGDDFTISPDEAMNDVPGLKKWADYVVTEAVTAVANNPANYDKAVAFTSEWLDYYVGQEASQDWFLAMGGVEVSATGVVTTTLAESGSRPRISMSYQIHLFDRYNWDGGKGVTILGIDISDERLGALHTAGLAREFNQYGTSGTQQFEGVLPDVGPLDLPAPDPGRSGSRTDPGR</sequence>
<keyword evidence="3" id="KW-1185">Reference proteome</keyword>